<dbReference type="EMBL" id="LSOG01000032">
    <property type="protein sequence ID" value="OEH48034.1"/>
    <property type="molecule type" value="Genomic_DNA"/>
</dbReference>
<keyword evidence="2" id="KW-1185">Reference proteome</keyword>
<proteinExistence type="predicted"/>
<dbReference type="OrthoDB" id="5649830at2"/>
<dbReference type="Proteomes" id="UP000095229">
    <property type="component" value="Unassembled WGS sequence"/>
</dbReference>
<sequence length="361" mass="41136">MQSKALEKGNVFSYVSIEGNERVERNIAAVSLEKAPYFYCSSGTNSASKGTWFPCYGINEGWIIKPAHTSFPANFSVFIRNMFLTKQVSFPIVERNQIECTNEAQIIEKKLNAFARRFGNIESLLFSYAVGGGYWETKDSLILRKYLDVAYAKELQAINNNCPEIPILRTPPTATKDREFFADFDHNPIGAASAAKRLQITLEEQRSCIENQFALKIKRKDFNTPPPLLPKTAKSPLLSQTMFCKQEDRVVDKHAHQNPKVVNKDLTPRSQKDLTYALDDYLAFEWEADKNCAATHKTRKEAASCLLKWLKGSEIMLTYDQMNALDEKSVLGAIFEDIKRSDFYKNNSDKLHMESTCFSLR</sequence>
<dbReference type="PATRIC" id="fig|45071.7.peg.1045"/>
<comment type="caution">
    <text evidence="1">The sequence shown here is derived from an EMBL/GenBank/DDBJ whole genome shotgun (WGS) entry which is preliminary data.</text>
</comment>
<evidence type="ECO:0000313" key="2">
    <source>
        <dbReference type="Proteomes" id="UP000095229"/>
    </source>
</evidence>
<gene>
    <name evidence="1" type="ORF">lpari_00971</name>
</gene>
<organism evidence="1 2">
    <name type="scientific">Legionella parisiensis</name>
    <dbReference type="NCBI Taxonomy" id="45071"/>
    <lineage>
        <taxon>Bacteria</taxon>
        <taxon>Pseudomonadati</taxon>
        <taxon>Pseudomonadota</taxon>
        <taxon>Gammaproteobacteria</taxon>
        <taxon>Legionellales</taxon>
        <taxon>Legionellaceae</taxon>
        <taxon>Legionella</taxon>
    </lineage>
</organism>
<name>A0A1E5JU13_9GAMM</name>
<reference evidence="1 2" key="1">
    <citation type="submission" date="2016-02" db="EMBL/GenBank/DDBJ databases">
        <title>Secondary metabolites in Legionella.</title>
        <authorList>
            <person name="Tobias N.J."/>
            <person name="Bode H.B."/>
        </authorList>
    </citation>
    <scope>NUCLEOTIDE SEQUENCE [LARGE SCALE GENOMIC DNA]</scope>
    <source>
        <strain evidence="1 2">DSM 19216</strain>
    </source>
</reference>
<accession>A0A1E5JU13</accession>
<dbReference type="RefSeq" id="WP_069683436.1">
    <property type="nucleotide sequence ID" value="NZ_CAAAIE010000009.1"/>
</dbReference>
<dbReference type="AlphaFoldDB" id="A0A1E5JU13"/>
<evidence type="ECO:0000313" key="1">
    <source>
        <dbReference type="EMBL" id="OEH48034.1"/>
    </source>
</evidence>
<dbReference type="STRING" id="45071.Lpar_3527"/>
<protein>
    <submittedName>
        <fullName evidence="1">Uncharacterized protein</fullName>
    </submittedName>
</protein>